<accession>A0AAF0K229</accession>
<dbReference type="KEGG" id="vg:80559257"/>
<evidence type="ECO:0000313" key="1">
    <source>
        <dbReference type="EMBL" id="WGH21069.1"/>
    </source>
</evidence>
<gene>
    <name evidence="1" type="primary">63</name>
    <name evidence="1" type="ORF">SEA_AZIRA_63</name>
</gene>
<evidence type="ECO:0000313" key="2">
    <source>
        <dbReference type="Proteomes" id="UP001223098"/>
    </source>
</evidence>
<dbReference type="RefSeq" id="YP_010842466.1">
    <property type="nucleotide sequence ID" value="NC_079140.1"/>
</dbReference>
<name>A0AAF0K229_9CAUD</name>
<organism evidence="1 2">
    <name type="scientific">Gordonia phage Azira</name>
    <dbReference type="NCBI Taxonomy" id="3035369"/>
    <lineage>
        <taxon>Viruses</taxon>
        <taxon>Duplodnaviria</taxon>
        <taxon>Heunggongvirae</taxon>
        <taxon>Uroviricota</taxon>
        <taxon>Caudoviricetes</taxon>
        <taxon>Aziravirus</taxon>
        <taxon>Aziravirus azira</taxon>
    </lineage>
</organism>
<dbReference type="EMBL" id="OQ709211">
    <property type="protein sequence ID" value="WGH21069.1"/>
    <property type="molecule type" value="Genomic_DNA"/>
</dbReference>
<protein>
    <submittedName>
        <fullName evidence="1">Membrane protein</fullName>
    </submittedName>
</protein>
<dbReference type="Proteomes" id="UP001223098">
    <property type="component" value="Segment"/>
</dbReference>
<proteinExistence type="predicted"/>
<sequence length="121" mass="13911">MIEIILGALAIVAVLAGALSANYQLKQERKRTNDLARLDAEEQAMIDLDAWYQLGLGDKALKLGQYRVAQSREAILKRRNKVWPVKKKSRWKSSGGSWWKTWGSRQPNSRTVIRSMSLWKR</sequence>
<dbReference type="GeneID" id="80559257"/>
<reference evidence="1 2" key="1">
    <citation type="submission" date="2023-03" db="EMBL/GenBank/DDBJ databases">
        <authorList>
            <person name="McGarrah C.E.E."/>
            <person name="Algarin-Martinez E.D."/>
            <person name="Cavasini M.E.D."/>
            <person name="Correa V."/>
            <person name="Danielson D.F."/>
            <person name="Dean W.R."/>
            <person name="French J.L."/>
            <person name="Gaskin N."/>
            <person name="Jain U."/>
            <person name="Janvier J."/>
            <person name="Macumber B.M."/>
            <person name="Martini F.K."/>
            <person name="Mazzei S.G."/>
            <person name="Mujica J.M."/>
            <person name="Odegaard O."/>
            <person name="Quarterman C."/>
            <person name="Rand T.M."/>
            <person name="Seidensticker N.S."/>
            <person name="Serrano T."/>
            <person name="Soltys A."/>
            <person name="Ungrey M.D."/>
            <person name="Pollenz R.S."/>
            <person name="Russell D.A."/>
            <person name="Jacobs-Sera D."/>
            <person name="Hatfull G.F."/>
        </authorList>
    </citation>
    <scope>NUCLEOTIDE SEQUENCE [LARGE SCALE GENOMIC DNA]</scope>
</reference>
<keyword evidence="2" id="KW-1185">Reference proteome</keyword>